<dbReference type="EMBL" id="HG529527">
    <property type="protein sequence ID" value="CDI52090.1"/>
    <property type="molecule type" value="Genomic_DNA"/>
</dbReference>
<dbReference type="GO" id="GO:0071949">
    <property type="term" value="F:FAD binding"/>
    <property type="evidence" value="ECO:0007669"/>
    <property type="project" value="InterPro"/>
</dbReference>
<feature type="signal peptide" evidence="6">
    <location>
        <begin position="1"/>
        <end position="21"/>
    </location>
</feature>
<evidence type="ECO:0000256" key="5">
    <source>
        <dbReference type="ARBA" id="ARBA00023002"/>
    </source>
</evidence>
<protein>
    <submittedName>
        <fullName evidence="8">Related to D-amino acid oxidase</fullName>
    </submittedName>
</protein>
<dbReference type="PANTHER" id="PTHR11530">
    <property type="entry name" value="D-AMINO ACID OXIDASE"/>
    <property type="match status" value="1"/>
</dbReference>
<keyword evidence="4" id="KW-0274">FAD</keyword>
<comment type="cofactor">
    <cofactor evidence="1">
        <name>FAD</name>
        <dbReference type="ChEBI" id="CHEBI:57692"/>
    </cofactor>
</comment>
<evidence type="ECO:0000313" key="8">
    <source>
        <dbReference type="EMBL" id="CDI52090.1"/>
    </source>
</evidence>
<dbReference type="AlphaFoldDB" id="A0A077QRI4"/>
<sequence length="448" mass="48829">MSKPTHHVAILGCGVIGLSTALAILEDQSTKPCRTRTSVTIVSKEVPDFGDGTTSTHSAEYASIWAGGHHVSDAKTERELRHDKLTFERMSRLVSERPWSKSTSQQEAYGASPVVPIGSVRSTGKQYIDIEPLVWVHQTELFETAGGSSSTLKAPYEGVLNWYPDFKRIPASKLKPSIGHGCTFSTININVPLYHSWLVRHFIELGGRLVVAEAKSLSEAIQLATCPPSTASIICRYSSHWTNIRNVDILVASPGLGARTIQGINDHAVHPQRGQVVVINAPWLSTSSTLPSYAYKPKHEIPGFSIVRAQGGREVYIIPRGDGTVVCGGTRIFDDWDPKPRSETTRKILKRCLELVPQLVNPKKRTGLTKPKVQDLEVVGVNVGLRPARRGGVRLERGSDVEGVKIVHSYGYGGAGYQASWGAALDAKQLVEQALQSSSPFSSRSARL</sequence>
<evidence type="ECO:0000259" key="7">
    <source>
        <dbReference type="Pfam" id="PF01266"/>
    </source>
</evidence>
<evidence type="ECO:0000256" key="1">
    <source>
        <dbReference type="ARBA" id="ARBA00001974"/>
    </source>
</evidence>
<feature type="domain" description="FAD dependent oxidoreductase" evidence="7">
    <location>
        <begin position="7"/>
        <end position="425"/>
    </location>
</feature>
<accession>A0A077QRI4</accession>
<evidence type="ECO:0000256" key="3">
    <source>
        <dbReference type="ARBA" id="ARBA00022630"/>
    </source>
</evidence>
<name>A0A077QRI4_9BASI</name>
<organism evidence="8">
    <name type="scientific">Melanopsichium pennsylvanicum 4</name>
    <dbReference type="NCBI Taxonomy" id="1398559"/>
    <lineage>
        <taxon>Eukaryota</taxon>
        <taxon>Fungi</taxon>
        <taxon>Dikarya</taxon>
        <taxon>Basidiomycota</taxon>
        <taxon>Ustilaginomycotina</taxon>
        <taxon>Ustilaginomycetes</taxon>
        <taxon>Ustilaginales</taxon>
        <taxon>Ustilaginaceae</taxon>
        <taxon>Melanopsichium</taxon>
    </lineage>
</organism>
<feature type="chain" id="PRO_5001722582" evidence="6">
    <location>
        <begin position="22"/>
        <end position="448"/>
    </location>
</feature>
<dbReference type="GO" id="GO:0003884">
    <property type="term" value="F:D-amino-acid oxidase activity"/>
    <property type="evidence" value="ECO:0007669"/>
    <property type="project" value="InterPro"/>
</dbReference>
<proteinExistence type="inferred from homology"/>
<dbReference type="Gene3D" id="3.40.50.720">
    <property type="entry name" value="NAD(P)-binding Rossmann-like Domain"/>
    <property type="match status" value="1"/>
</dbReference>
<reference evidence="8" key="1">
    <citation type="journal article" date="2014" name="Genome Biol. Evol.">
        <title>Gene Loss Rather Than Gene Gain Is Associated with a Host Jump from Monocots to Dicots in the Smut Fungus Melanopsichium pennsylvanicum.</title>
        <authorList>
            <person name="Sharma R."/>
            <person name="Mishra B."/>
            <person name="Runge F."/>
            <person name="Thines M."/>
        </authorList>
    </citation>
    <scope>NUCLEOTIDE SEQUENCE</scope>
    <source>
        <strain evidence="8">4</strain>
    </source>
</reference>
<dbReference type="InterPro" id="IPR006076">
    <property type="entry name" value="FAD-dep_OxRdtase"/>
</dbReference>
<evidence type="ECO:0000256" key="6">
    <source>
        <dbReference type="SAM" id="SignalP"/>
    </source>
</evidence>
<keyword evidence="5" id="KW-0560">Oxidoreductase</keyword>
<dbReference type="Pfam" id="PF01266">
    <property type="entry name" value="DAO"/>
    <property type="match status" value="1"/>
</dbReference>
<evidence type="ECO:0000256" key="2">
    <source>
        <dbReference type="ARBA" id="ARBA00006730"/>
    </source>
</evidence>
<evidence type="ECO:0000256" key="4">
    <source>
        <dbReference type="ARBA" id="ARBA00022827"/>
    </source>
</evidence>
<dbReference type="SUPFAM" id="SSF54373">
    <property type="entry name" value="FAD-linked reductases, C-terminal domain"/>
    <property type="match status" value="1"/>
</dbReference>
<dbReference type="SUPFAM" id="SSF51971">
    <property type="entry name" value="Nucleotide-binding domain"/>
    <property type="match status" value="1"/>
</dbReference>
<dbReference type="GO" id="GO:0005737">
    <property type="term" value="C:cytoplasm"/>
    <property type="evidence" value="ECO:0007669"/>
    <property type="project" value="TreeGrafter"/>
</dbReference>
<dbReference type="InterPro" id="IPR023209">
    <property type="entry name" value="DAO"/>
</dbReference>
<dbReference type="PANTHER" id="PTHR11530:SF11">
    <property type="entry name" value="D-ASPARTATE OXIDASE"/>
    <property type="match status" value="1"/>
</dbReference>
<keyword evidence="6" id="KW-0732">Signal</keyword>
<comment type="similarity">
    <text evidence="2">Belongs to the DAMOX/DASOX family.</text>
</comment>
<dbReference type="Gene3D" id="3.30.9.10">
    <property type="entry name" value="D-Amino Acid Oxidase, subunit A, domain 2"/>
    <property type="match status" value="1"/>
</dbReference>
<dbReference type="GO" id="GO:0019478">
    <property type="term" value="P:D-amino acid catabolic process"/>
    <property type="evidence" value="ECO:0007669"/>
    <property type="project" value="TreeGrafter"/>
</dbReference>
<keyword evidence="3" id="KW-0285">Flavoprotein</keyword>